<evidence type="ECO:0000313" key="5">
    <source>
        <dbReference type="EMBL" id="SCZ23958.1"/>
    </source>
</evidence>
<proteinExistence type="predicted"/>
<evidence type="ECO:0000313" key="6">
    <source>
        <dbReference type="Proteomes" id="UP000183046"/>
    </source>
</evidence>
<organism evidence="5 6">
    <name type="scientific">Pseudomonas oryzihabitans</name>
    <dbReference type="NCBI Taxonomy" id="47885"/>
    <lineage>
        <taxon>Bacteria</taxon>
        <taxon>Pseudomonadati</taxon>
        <taxon>Pseudomonadota</taxon>
        <taxon>Gammaproteobacteria</taxon>
        <taxon>Pseudomonadales</taxon>
        <taxon>Pseudomonadaceae</taxon>
        <taxon>Pseudomonas</taxon>
    </lineage>
</organism>
<dbReference type="eggNOG" id="COG2931">
    <property type="taxonomic scope" value="Bacteria"/>
</dbReference>
<dbReference type="InterPro" id="IPR038255">
    <property type="entry name" value="PBS_linker_sf"/>
</dbReference>
<evidence type="ECO:0000256" key="2">
    <source>
        <dbReference type="ARBA" id="ARBA00022525"/>
    </source>
</evidence>
<protein>
    <recommendedName>
        <fullName evidence="4">DUF4214 domain-containing protein</fullName>
    </recommendedName>
</protein>
<name>A0A1G5MHD6_9PSED</name>
<evidence type="ECO:0000256" key="1">
    <source>
        <dbReference type="ARBA" id="ARBA00004613"/>
    </source>
</evidence>
<dbReference type="InterPro" id="IPR050557">
    <property type="entry name" value="RTX_toxin/Mannuronan_C5-epim"/>
</dbReference>
<evidence type="ECO:0000256" key="3">
    <source>
        <dbReference type="ARBA" id="ARBA00022837"/>
    </source>
</evidence>
<comment type="subcellular location">
    <subcellularLocation>
        <location evidence="1">Secreted</location>
    </subcellularLocation>
</comment>
<dbReference type="Pfam" id="PF13946">
    <property type="entry name" value="DUF4214"/>
    <property type="match status" value="1"/>
</dbReference>
<dbReference type="InterPro" id="IPR025282">
    <property type="entry name" value="DUF4214"/>
</dbReference>
<dbReference type="PANTHER" id="PTHR38340:SF1">
    <property type="entry name" value="S-LAYER PROTEIN"/>
    <property type="match status" value="1"/>
</dbReference>
<dbReference type="RefSeq" id="WP_051399163.1">
    <property type="nucleotide sequence ID" value="NZ_FMWB01000002.1"/>
</dbReference>
<dbReference type="Proteomes" id="UP000183046">
    <property type="component" value="Unassembled WGS sequence"/>
</dbReference>
<dbReference type="EMBL" id="FMWB01000002">
    <property type="protein sequence ID" value="SCZ23958.1"/>
    <property type="molecule type" value="Genomic_DNA"/>
</dbReference>
<dbReference type="Pfam" id="PF00353">
    <property type="entry name" value="HemolysinCabind"/>
    <property type="match status" value="1"/>
</dbReference>
<accession>A0A1G5MHD6</accession>
<dbReference type="GO" id="GO:0005576">
    <property type="term" value="C:extracellular region"/>
    <property type="evidence" value="ECO:0007669"/>
    <property type="project" value="UniProtKB-SubCell"/>
</dbReference>
<dbReference type="InterPro" id="IPR011049">
    <property type="entry name" value="Serralysin-like_metalloprot_C"/>
</dbReference>
<reference evidence="6" key="1">
    <citation type="submission" date="2016-10" db="EMBL/GenBank/DDBJ databases">
        <authorList>
            <person name="de Groot N.N."/>
        </authorList>
    </citation>
    <scope>NUCLEOTIDE SEQUENCE [LARGE SCALE GENOMIC DNA]</scope>
    <source>
        <strain evidence="6">DSM 15758</strain>
    </source>
</reference>
<gene>
    <name evidence="5" type="ORF">SAMN05216279_1025</name>
</gene>
<dbReference type="InterPro" id="IPR018511">
    <property type="entry name" value="Hemolysin-typ_Ca-bd_CS"/>
</dbReference>
<dbReference type="PANTHER" id="PTHR38340">
    <property type="entry name" value="S-LAYER PROTEIN"/>
    <property type="match status" value="1"/>
</dbReference>
<dbReference type="PROSITE" id="PS00330">
    <property type="entry name" value="HEMOLYSIN_CALCIUM"/>
    <property type="match status" value="1"/>
</dbReference>
<dbReference type="GO" id="GO:0005509">
    <property type="term" value="F:calcium ion binding"/>
    <property type="evidence" value="ECO:0007669"/>
    <property type="project" value="InterPro"/>
</dbReference>
<feature type="domain" description="DUF4214" evidence="4">
    <location>
        <begin position="290"/>
        <end position="358"/>
    </location>
</feature>
<dbReference type="OrthoDB" id="6899401at2"/>
<keyword evidence="3" id="KW-0106">Calcium</keyword>
<dbReference type="AlphaFoldDB" id="A0A1G5MHD6"/>
<keyword evidence="2" id="KW-0964">Secreted</keyword>
<dbReference type="SUPFAM" id="SSF51120">
    <property type="entry name" value="beta-Roll"/>
    <property type="match status" value="1"/>
</dbReference>
<evidence type="ECO:0000259" key="4">
    <source>
        <dbReference type="Pfam" id="PF13946"/>
    </source>
</evidence>
<dbReference type="InterPro" id="IPR001343">
    <property type="entry name" value="Hemolysn_Ca-bd"/>
</dbReference>
<dbReference type="PRINTS" id="PR00313">
    <property type="entry name" value="CABNDNGRPT"/>
</dbReference>
<comment type="caution">
    <text evidence="5">The sequence shown here is derived from an EMBL/GenBank/DDBJ whole genome shotgun (WGS) entry which is preliminary data.</text>
</comment>
<sequence length="370" mass="36849">MQYDAAITASALNTTLTSNAALSSSTVDAISTLLNLSNTTATLPVATSTGSNLSVNFDASGQIVAPKVTFFSDLGAAGTDVTVSIPSVVANSSAILFNTGANVTAVIGNSAAVTPTAAVEGSDAARVVVSGSGNDTITITDNVNTFVDAGAGNDKITTAGGNDTVVLNGGNNTVSTGAGNDVIYAGNGVDKIDGGAGYDVVNVGNLANYTVSVSNGSVVLNSTTSGQATLTNVQFVASVNGTESLAIVNSQAEGIALRMFDAVLGRDADAGGAQYYTQQVNGGTSLSTIANNFINSAEYTAAHGSNVSDAKFIQDIYQGALGRTADAEGLVFWAQQLVTGHTRADVVVGIVGSAESQAHDTGVIVVTGQV</sequence>
<dbReference type="Gene3D" id="1.10.3130.20">
    <property type="entry name" value="Phycobilisome linker domain"/>
    <property type="match status" value="1"/>
</dbReference>